<dbReference type="Proteomes" id="UP000533476">
    <property type="component" value="Unassembled WGS sequence"/>
</dbReference>
<dbReference type="EMBL" id="JABBVZ010000058">
    <property type="protein sequence ID" value="NMP23613.1"/>
    <property type="molecule type" value="Genomic_DNA"/>
</dbReference>
<proteinExistence type="predicted"/>
<evidence type="ECO:0000313" key="2">
    <source>
        <dbReference type="EMBL" id="NMP23613.1"/>
    </source>
</evidence>
<dbReference type="GO" id="GO:0005737">
    <property type="term" value="C:cytoplasm"/>
    <property type="evidence" value="ECO:0007669"/>
    <property type="project" value="TreeGrafter"/>
</dbReference>
<dbReference type="GO" id="GO:0016853">
    <property type="term" value="F:isomerase activity"/>
    <property type="evidence" value="ECO:0007669"/>
    <property type="project" value="TreeGrafter"/>
</dbReference>
<organism evidence="2 3">
    <name type="scientific">Sulfobacillus harzensis</name>
    <dbReference type="NCBI Taxonomy" id="2729629"/>
    <lineage>
        <taxon>Bacteria</taxon>
        <taxon>Bacillati</taxon>
        <taxon>Bacillota</taxon>
        <taxon>Clostridia</taxon>
        <taxon>Eubacteriales</taxon>
        <taxon>Clostridiales Family XVII. Incertae Sedis</taxon>
        <taxon>Sulfobacillus</taxon>
    </lineage>
</organism>
<dbReference type="InterPro" id="IPR003719">
    <property type="entry name" value="Phenazine_PhzF-like"/>
</dbReference>
<dbReference type="RefSeq" id="WP_169101042.1">
    <property type="nucleotide sequence ID" value="NZ_JABBVZ010000058.1"/>
</dbReference>
<dbReference type="Pfam" id="PF02567">
    <property type="entry name" value="PhzC-PhzF"/>
    <property type="match status" value="1"/>
</dbReference>
<dbReference type="Gene3D" id="3.10.310.10">
    <property type="entry name" value="Diaminopimelate Epimerase, Chain A, domain 1"/>
    <property type="match status" value="2"/>
</dbReference>
<dbReference type="SUPFAM" id="SSF54506">
    <property type="entry name" value="Diaminopimelate epimerase-like"/>
    <property type="match status" value="1"/>
</dbReference>
<dbReference type="NCBIfam" id="TIGR00654">
    <property type="entry name" value="PhzF_family"/>
    <property type="match status" value="1"/>
</dbReference>
<sequence length="299" mass="32385">MRSLGATGVPFYIVDVFTPSRYQGNPLAVVMDQFDDERMLAITREMNYSETTFVGPIHDDGSVSVRIFTPGGEIPFAGHPTLGTAFVLLEMRGFEGNRLVLREGVGPIPVYQDGGVYWMQQNPPEFQAVFEDRKMLASLLGIEVEDFNPNLPAEVVSTGLPALIVPLMSLDACRRAWLDVARYRALGRWPASVLVFAPGSIQPGHNVHVRVFVGDLGIPEDPATGSANGALAGYLQRYEVLGREVNAEVEQGVEMGRASSLSLRARPGQQGVAVEVGGRVQAVAEGWLVGESVKGKETM</sequence>
<feature type="active site" evidence="1">
    <location>
        <position position="50"/>
    </location>
</feature>
<dbReference type="PIRSF" id="PIRSF016184">
    <property type="entry name" value="PhzC_PhzF"/>
    <property type="match status" value="1"/>
</dbReference>
<comment type="caution">
    <text evidence="2">The sequence shown here is derived from an EMBL/GenBank/DDBJ whole genome shotgun (WGS) entry which is preliminary data.</text>
</comment>
<dbReference type="PANTHER" id="PTHR13774:SF32">
    <property type="entry name" value="ANTISENSE-ENHANCING SEQUENCE 1"/>
    <property type="match status" value="1"/>
</dbReference>
<dbReference type="PANTHER" id="PTHR13774">
    <property type="entry name" value="PHENAZINE BIOSYNTHESIS PROTEIN"/>
    <property type="match status" value="1"/>
</dbReference>
<accession>A0A7Y0Q2X5</accession>
<keyword evidence="3" id="KW-1185">Reference proteome</keyword>
<name>A0A7Y0Q2X5_9FIRM</name>
<gene>
    <name evidence="2" type="ORF">HIJ39_14805</name>
</gene>
<evidence type="ECO:0000313" key="3">
    <source>
        <dbReference type="Proteomes" id="UP000533476"/>
    </source>
</evidence>
<protein>
    <submittedName>
        <fullName evidence="2">PhzF family phenazine biosynthesis protein</fullName>
    </submittedName>
</protein>
<reference evidence="2 3" key="1">
    <citation type="submission" date="2020-04" db="EMBL/GenBank/DDBJ databases">
        <authorList>
            <person name="Zhang R."/>
            <person name="Schippers A."/>
        </authorList>
    </citation>
    <scope>NUCLEOTIDE SEQUENCE [LARGE SCALE GENOMIC DNA]</scope>
    <source>
        <strain evidence="2 3">DSM 109850</strain>
    </source>
</reference>
<evidence type="ECO:0000256" key="1">
    <source>
        <dbReference type="PIRSR" id="PIRSR016184-1"/>
    </source>
</evidence>
<dbReference type="AlphaFoldDB" id="A0A7Y0Q2X5"/>